<dbReference type="PROSITE" id="PS51163">
    <property type="entry name" value="YRDC"/>
    <property type="match status" value="1"/>
</dbReference>
<keyword evidence="5 13" id="KW-0963">Cytoplasm</keyword>
<comment type="function">
    <text evidence="13">Required for the formation of a threonylcarbamoyl group on adenosine at position 37 (t(6)A37) in tRNAs that read codons beginning with adenine.</text>
</comment>
<keyword evidence="7 13" id="KW-0819">tRNA processing</keyword>
<comment type="similarity">
    <text evidence="2 13">Belongs to the SUA5 family.</text>
</comment>
<dbReference type="Proteomes" id="UP000199759">
    <property type="component" value="Unassembled WGS sequence"/>
</dbReference>
<dbReference type="RefSeq" id="WP_091765945.1">
    <property type="nucleotide sequence ID" value="NZ_FNHG01000002.1"/>
</dbReference>
<feature type="binding site" evidence="14">
    <location>
        <position position="33"/>
    </location>
    <ligand>
        <name>L-threonine</name>
        <dbReference type="ChEBI" id="CHEBI:57926"/>
    </ligand>
</feature>
<dbReference type="PIRSF" id="PIRSF004930">
    <property type="entry name" value="Tln_factor_SUA5"/>
    <property type="match status" value="1"/>
</dbReference>
<evidence type="ECO:0000256" key="1">
    <source>
        <dbReference type="ARBA" id="ARBA00004496"/>
    </source>
</evidence>
<dbReference type="Gene3D" id="3.40.50.11030">
    <property type="entry name" value="Threonylcarbamoyl-AMP synthase, C-terminal domain"/>
    <property type="match status" value="1"/>
</dbReference>
<feature type="binding site" evidence="14">
    <location>
        <position position="180"/>
    </location>
    <ligand>
        <name>L-threonine</name>
        <dbReference type="ChEBI" id="CHEBI:57926"/>
    </ligand>
</feature>
<feature type="binding site" evidence="14">
    <location>
        <position position="140"/>
    </location>
    <ligand>
        <name>L-threonine</name>
        <dbReference type="ChEBI" id="CHEBI:57926"/>
    </ligand>
</feature>
<feature type="domain" description="YrdC-like" evidence="15">
    <location>
        <begin position="11"/>
        <end position="198"/>
    </location>
</feature>
<feature type="binding site" evidence="14">
    <location>
        <position position="120"/>
    </location>
    <ligand>
        <name>L-threonine</name>
        <dbReference type="ChEBI" id="CHEBI:57926"/>
    </ligand>
</feature>
<dbReference type="PANTHER" id="PTHR17490:SF16">
    <property type="entry name" value="THREONYLCARBAMOYL-AMP SYNTHASE"/>
    <property type="match status" value="1"/>
</dbReference>
<evidence type="ECO:0000256" key="7">
    <source>
        <dbReference type="ARBA" id="ARBA00022694"/>
    </source>
</evidence>
<feature type="binding site" evidence="14">
    <location>
        <position position="150"/>
    </location>
    <ligand>
        <name>ATP</name>
        <dbReference type="ChEBI" id="CHEBI:30616"/>
    </ligand>
</feature>
<feature type="binding site" evidence="14">
    <location>
        <position position="65"/>
    </location>
    <ligand>
        <name>L-threonine</name>
        <dbReference type="ChEBI" id="CHEBI:57926"/>
    </ligand>
</feature>
<evidence type="ECO:0000256" key="12">
    <source>
        <dbReference type="ARBA" id="ARBA00048366"/>
    </source>
</evidence>
<proteinExistence type="inferred from homology"/>
<evidence type="ECO:0000256" key="9">
    <source>
        <dbReference type="ARBA" id="ARBA00022741"/>
    </source>
</evidence>
<evidence type="ECO:0000259" key="15">
    <source>
        <dbReference type="PROSITE" id="PS51163"/>
    </source>
</evidence>
<dbReference type="GO" id="GO:0000049">
    <property type="term" value="F:tRNA binding"/>
    <property type="evidence" value="ECO:0007669"/>
    <property type="project" value="TreeGrafter"/>
</dbReference>
<evidence type="ECO:0000256" key="4">
    <source>
        <dbReference type="ARBA" id="ARBA00015492"/>
    </source>
</evidence>
<dbReference type="Pfam" id="PF03481">
    <property type="entry name" value="Sua5_C"/>
    <property type="match status" value="1"/>
</dbReference>
<comment type="catalytic activity">
    <reaction evidence="12 13">
        <text>L-threonine + hydrogencarbonate + ATP = L-threonylcarbamoyladenylate + diphosphate + H2O</text>
        <dbReference type="Rhea" id="RHEA:36407"/>
        <dbReference type="ChEBI" id="CHEBI:15377"/>
        <dbReference type="ChEBI" id="CHEBI:17544"/>
        <dbReference type="ChEBI" id="CHEBI:30616"/>
        <dbReference type="ChEBI" id="CHEBI:33019"/>
        <dbReference type="ChEBI" id="CHEBI:57926"/>
        <dbReference type="ChEBI" id="CHEBI:73682"/>
        <dbReference type="EC" id="2.7.7.87"/>
    </reaction>
</comment>
<dbReference type="InterPro" id="IPR006070">
    <property type="entry name" value="Sua5-like_dom"/>
</dbReference>
<evidence type="ECO:0000256" key="13">
    <source>
        <dbReference type="PIRNR" id="PIRNR004930"/>
    </source>
</evidence>
<evidence type="ECO:0000256" key="14">
    <source>
        <dbReference type="PIRSR" id="PIRSR004930-1"/>
    </source>
</evidence>
<dbReference type="Pfam" id="PF01300">
    <property type="entry name" value="Sua5_yciO_yrdC"/>
    <property type="match status" value="1"/>
</dbReference>
<dbReference type="GO" id="GO:0005524">
    <property type="term" value="F:ATP binding"/>
    <property type="evidence" value="ECO:0007669"/>
    <property type="project" value="UniProtKB-UniRule"/>
</dbReference>
<dbReference type="GO" id="GO:0006450">
    <property type="term" value="P:regulation of translational fidelity"/>
    <property type="evidence" value="ECO:0007669"/>
    <property type="project" value="TreeGrafter"/>
</dbReference>
<dbReference type="AlphaFoldDB" id="A0A1G9MKG6"/>
<organism evidence="16 17">
    <name type="scientific">Maricaulis salignorans</name>
    <dbReference type="NCBI Taxonomy" id="144026"/>
    <lineage>
        <taxon>Bacteria</taxon>
        <taxon>Pseudomonadati</taxon>
        <taxon>Pseudomonadota</taxon>
        <taxon>Alphaproteobacteria</taxon>
        <taxon>Maricaulales</taxon>
        <taxon>Maricaulaceae</taxon>
        <taxon>Maricaulis</taxon>
    </lineage>
</organism>
<dbReference type="InterPro" id="IPR010923">
    <property type="entry name" value="T(6)A37_SUA5"/>
</dbReference>
<reference evidence="16 17" key="1">
    <citation type="submission" date="2016-10" db="EMBL/GenBank/DDBJ databases">
        <authorList>
            <person name="de Groot N.N."/>
        </authorList>
    </citation>
    <scope>NUCLEOTIDE SEQUENCE [LARGE SCALE GENOMIC DNA]</scope>
    <source>
        <strain evidence="16 17">DSM 16077</strain>
    </source>
</reference>
<keyword evidence="6 13" id="KW-0808">Transferase</keyword>
<dbReference type="EMBL" id="FNHG01000002">
    <property type="protein sequence ID" value="SDL74770.1"/>
    <property type="molecule type" value="Genomic_DNA"/>
</dbReference>
<evidence type="ECO:0000256" key="11">
    <source>
        <dbReference type="ARBA" id="ARBA00029774"/>
    </source>
</evidence>
<dbReference type="SUPFAM" id="SSF55821">
    <property type="entry name" value="YrdC/RibB"/>
    <property type="match status" value="1"/>
</dbReference>
<dbReference type="GO" id="GO:0008033">
    <property type="term" value="P:tRNA processing"/>
    <property type="evidence" value="ECO:0007669"/>
    <property type="project" value="UniProtKB-KW"/>
</dbReference>
<dbReference type="NCBIfam" id="TIGR00057">
    <property type="entry name" value="L-threonylcarbamoyladenylate synthase"/>
    <property type="match status" value="1"/>
</dbReference>
<dbReference type="PANTHER" id="PTHR17490">
    <property type="entry name" value="SUA5"/>
    <property type="match status" value="1"/>
</dbReference>
<evidence type="ECO:0000256" key="10">
    <source>
        <dbReference type="ARBA" id="ARBA00022840"/>
    </source>
</evidence>
<keyword evidence="10 13" id="KW-0067">ATP-binding</keyword>
<dbReference type="OrthoDB" id="9814580at2"/>
<accession>A0A1G9MKG6</accession>
<evidence type="ECO:0000256" key="6">
    <source>
        <dbReference type="ARBA" id="ARBA00022679"/>
    </source>
</evidence>
<evidence type="ECO:0000313" key="17">
    <source>
        <dbReference type="Proteomes" id="UP000199759"/>
    </source>
</evidence>
<keyword evidence="9 13" id="KW-0547">Nucleotide-binding</keyword>
<keyword evidence="17" id="KW-1185">Reference proteome</keyword>
<feature type="binding site" evidence="14">
    <location>
        <position position="194"/>
    </location>
    <ligand>
        <name>ATP</name>
        <dbReference type="ChEBI" id="CHEBI:30616"/>
    </ligand>
</feature>
<dbReference type="InterPro" id="IPR017945">
    <property type="entry name" value="DHBP_synth_RibB-like_a/b_dom"/>
</dbReference>
<feature type="binding site" evidence="14">
    <location>
        <position position="60"/>
    </location>
    <ligand>
        <name>ATP</name>
        <dbReference type="ChEBI" id="CHEBI:30616"/>
    </ligand>
</feature>
<comment type="subcellular location">
    <subcellularLocation>
        <location evidence="1 13">Cytoplasm</location>
    </subcellularLocation>
</comment>
<feature type="binding site" evidence="14">
    <location>
        <position position="229"/>
    </location>
    <ligand>
        <name>ATP</name>
        <dbReference type="ChEBI" id="CHEBI:30616"/>
    </ligand>
</feature>
<evidence type="ECO:0000313" key="16">
    <source>
        <dbReference type="EMBL" id="SDL74770.1"/>
    </source>
</evidence>
<evidence type="ECO:0000256" key="3">
    <source>
        <dbReference type="ARBA" id="ARBA00012584"/>
    </source>
</evidence>
<dbReference type="InterPro" id="IPR050156">
    <property type="entry name" value="TC-AMP_synthase_SUA5"/>
</dbReference>
<evidence type="ECO:0000256" key="2">
    <source>
        <dbReference type="ARBA" id="ARBA00007663"/>
    </source>
</evidence>
<dbReference type="GO" id="GO:0005737">
    <property type="term" value="C:cytoplasm"/>
    <property type="evidence" value="ECO:0007669"/>
    <property type="project" value="UniProtKB-SubCell"/>
</dbReference>
<dbReference type="GO" id="GO:0003725">
    <property type="term" value="F:double-stranded RNA binding"/>
    <property type="evidence" value="ECO:0007669"/>
    <property type="project" value="UniProtKB-UniRule"/>
</dbReference>
<keyword evidence="8 13" id="KW-0548">Nucleotidyltransferase</keyword>
<sequence>MTAPVLPADSPDAIARAAAILRESGLVGMPTETVYGLAADANNAAAVARLYAAKGRPRFNPLIAHVSGIAMAQTLASWPDLAGELAAAFWPGPLTLVLPKLKAAPICDLANAGLDSVAIRSPGHAGARALLAGFGGPLVAPSANPSGGVSPTTARHVSDGLGDKLDLILDGGACTVGLESTVIAILDGRATLLRPGGLERARIEAITGPLATAGHADAPTSPGMLASHYAPGAAIRLNAVRAGAGEVLLGFGAIEGDLNLSASGDLAEAAAGLFAALRKMDALAPTCIAVAPIPDEGLGEAINDRLQRAAAPRDGS</sequence>
<dbReference type="GO" id="GO:0061710">
    <property type="term" value="F:L-threonylcarbamoyladenylate synthase"/>
    <property type="evidence" value="ECO:0007669"/>
    <property type="project" value="UniProtKB-EC"/>
</dbReference>
<gene>
    <name evidence="16" type="ORF">SAMN04488568_10223</name>
</gene>
<dbReference type="STRING" id="144026.SAMN04488568_10223"/>
<dbReference type="InterPro" id="IPR038385">
    <property type="entry name" value="Sua5/YwlC_C"/>
</dbReference>
<dbReference type="EC" id="2.7.7.87" evidence="3 13"/>
<feature type="binding site" evidence="14">
    <location>
        <position position="56"/>
    </location>
    <ligand>
        <name>ATP</name>
        <dbReference type="ChEBI" id="CHEBI:30616"/>
    </ligand>
</feature>
<evidence type="ECO:0000256" key="8">
    <source>
        <dbReference type="ARBA" id="ARBA00022695"/>
    </source>
</evidence>
<protein>
    <recommendedName>
        <fullName evidence="4 13">Threonylcarbamoyl-AMP synthase</fullName>
        <shortName evidence="13">TC-AMP synthase</shortName>
        <ecNumber evidence="3 13">2.7.7.87</ecNumber>
    </recommendedName>
    <alternativeName>
        <fullName evidence="11 13">L-threonylcarbamoyladenylate synthase</fullName>
    </alternativeName>
</protein>
<dbReference type="InterPro" id="IPR005145">
    <property type="entry name" value="Sua5_C"/>
</dbReference>
<feature type="binding site" evidence="14">
    <location>
        <position position="142"/>
    </location>
    <ligand>
        <name>L-threonine</name>
        <dbReference type="ChEBI" id="CHEBI:57926"/>
    </ligand>
</feature>
<evidence type="ECO:0000256" key="5">
    <source>
        <dbReference type="ARBA" id="ARBA00022490"/>
    </source>
</evidence>
<name>A0A1G9MKG6_9PROT</name>
<dbReference type="Gene3D" id="3.90.870.10">
    <property type="entry name" value="DHBP synthase"/>
    <property type="match status" value="1"/>
</dbReference>